<dbReference type="eggNOG" id="COG0673">
    <property type="taxonomic scope" value="Bacteria"/>
</dbReference>
<dbReference type="HOGENOM" id="CLU_023194_7_0_9"/>
<gene>
    <name evidence="3" type="ORF">HMPREF9488_00527</name>
</gene>
<evidence type="ECO:0000259" key="2">
    <source>
        <dbReference type="Pfam" id="PF22725"/>
    </source>
</evidence>
<feature type="domain" description="GFO/IDH/MocA-like oxidoreductase" evidence="2">
    <location>
        <begin position="129"/>
        <end position="243"/>
    </location>
</feature>
<comment type="caution">
    <text evidence="3">The sequence shown here is derived from an EMBL/GenBank/DDBJ whole genome shotgun (WGS) entry which is preliminary data.</text>
</comment>
<feature type="domain" description="Gfo/Idh/MocA-like oxidoreductase N-terminal" evidence="1">
    <location>
        <begin position="2"/>
        <end position="117"/>
    </location>
</feature>
<dbReference type="EMBL" id="ADKX01000007">
    <property type="protein sequence ID" value="EFW06295.1"/>
    <property type="molecule type" value="Genomic_DNA"/>
</dbReference>
<dbReference type="Gene3D" id="3.30.360.10">
    <property type="entry name" value="Dihydrodipicolinate Reductase, domain 2"/>
    <property type="match status" value="1"/>
</dbReference>
<name>E7G6Y9_9FIRM</name>
<dbReference type="InterPro" id="IPR055170">
    <property type="entry name" value="GFO_IDH_MocA-like_dom"/>
</dbReference>
<dbReference type="InterPro" id="IPR036291">
    <property type="entry name" value="NAD(P)-bd_dom_sf"/>
</dbReference>
<accession>E7G6Y9</accession>
<reference evidence="3 4" key="1">
    <citation type="submission" date="2010-12" db="EMBL/GenBank/DDBJ databases">
        <title>The Genome Sequence of Coprobacillus sp. strain 29_1.</title>
        <authorList>
            <consortium name="The Broad Institute Genome Sequencing Platform"/>
            <person name="Earl A."/>
            <person name="Ward D."/>
            <person name="Feldgarden M."/>
            <person name="Gevers D."/>
            <person name="Daigneault M."/>
            <person name="Sibley C.D."/>
            <person name="White A."/>
            <person name="Strauss J."/>
            <person name="Allen-Vercoe E."/>
            <person name="Young S.K."/>
            <person name="Zeng Q."/>
            <person name="Gargeya S."/>
            <person name="Fitzgerald M."/>
            <person name="Haas B."/>
            <person name="Abouelleil A."/>
            <person name="Alvarado L."/>
            <person name="Arachchi H.M."/>
            <person name="Berlin A."/>
            <person name="Brown A."/>
            <person name="Chapman S.B."/>
            <person name="Chen Z."/>
            <person name="Dunbar C."/>
            <person name="Freedman E."/>
            <person name="Gearin G."/>
            <person name="Gellesch M."/>
            <person name="Goldberg J."/>
            <person name="Griggs A."/>
            <person name="Gujja S."/>
            <person name="Heilman E."/>
            <person name="Heiman D."/>
            <person name="Howarth C."/>
            <person name="Larson L."/>
            <person name="Lui A."/>
            <person name="MacDonald P.J.P."/>
            <person name="Mehta T."/>
            <person name="Montmayeur A."/>
            <person name="Murphy C."/>
            <person name="Neiman D."/>
            <person name="Pearson M."/>
            <person name="Priest M."/>
            <person name="Roberts A."/>
            <person name="Saif S."/>
            <person name="Shea T."/>
            <person name="Shenoy N."/>
            <person name="Sisk P."/>
            <person name="Stolte C."/>
            <person name="Sykes S."/>
            <person name="White J."/>
            <person name="Yandava C."/>
            <person name="Nusbaum C."/>
            <person name="Birren B."/>
        </authorList>
    </citation>
    <scope>NUCLEOTIDE SEQUENCE [LARGE SCALE GENOMIC DNA]</scope>
    <source>
        <strain evidence="3 4">29_1</strain>
    </source>
</reference>
<evidence type="ECO:0000313" key="3">
    <source>
        <dbReference type="EMBL" id="EFW06295.1"/>
    </source>
</evidence>
<dbReference type="GeneID" id="78229066"/>
<keyword evidence="4" id="KW-1185">Reference proteome</keyword>
<evidence type="ECO:0000259" key="1">
    <source>
        <dbReference type="Pfam" id="PF01408"/>
    </source>
</evidence>
<dbReference type="Pfam" id="PF01408">
    <property type="entry name" value="GFO_IDH_MocA"/>
    <property type="match status" value="1"/>
</dbReference>
<dbReference type="PANTHER" id="PTHR43054:SF1">
    <property type="entry name" value="SCYLLO-INOSITOL 2-DEHYDROGENASE (NADP(+)) IOLU"/>
    <property type="match status" value="1"/>
</dbReference>
<proteinExistence type="predicted"/>
<dbReference type="STRING" id="100884.GCA_000269565_01185"/>
<dbReference type="Proteomes" id="UP000003157">
    <property type="component" value="Unassembled WGS sequence"/>
</dbReference>
<dbReference type="Gene3D" id="3.40.50.720">
    <property type="entry name" value="NAD(P)-binding Rossmann-like Domain"/>
    <property type="match status" value="1"/>
</dbReference>
<dbReference type="AlphaFoldDB" id="E7G6Y9"/>
<dbReference type="Pfam" id="PF22725">
    <property type="entry name" value="GFO_IDH_MocA_C3"/>
    <property type="match status" value="1"/>
</dbReference>
<organism evidence="3 4">
    <name type="scientific">Coprobacillus cateniformis</name>
    <dbReference type="NCBI Taxonomy" id="100884"/>
    <lineage>
        <taxon>Bacteria</taxon>
        <taxon>Bacillati</taxon>
        <taxon>Bacillota</taxon>
        <taxon>Erysipelotrichia</taxon>
        <taxon>Erysipelotrichales</taxon>
        <taxon>Coprobacillaceae</taxon>
        <taxon>Coprobacillus</taxon>
    </lineage>
</organism>
<dbReference type="SUPFAM" id="SSF51735">
    <property type="entry name" value="NAD(P)-binding Rossmann-fold domains"/>
    <property type="match status" value="1"/>
</dbReference>
<dbReference type="SUPFAM" id="SSF55347">
    <property type="entry name" value="Glyceraldehyde-3-phosphate dehydrogenase-like, C-terminal domain"/>
    <property type="match status" value="1"/>
</dbReference>
<protein>
    <submittedName>
        <fullName evidence="3">MviM protein</fullName>
    </submittedName>
</protein>
<sequence length="326" mass="37797">MKLGILGTGMIVKDLLTTIHELKIESIYILGTQQTEEETKSLCEQYHLDGYDLNYDDLLKRNIDTIYVALPNHLHYTFAKKALENGKHVIIEKPITANTFELKELIKIAKTKHLFMMEAMNIHYLPAYQTLKENIHRIGQPKIVSFNYSQYSSRYDDFKQNKIHPAFDYHKAGGALMDLNVYNIHGIVGLFGKPKRIQYLANIEKQIDTSGILTLDYGNFKAVSIGAKDCKAPVMLTLQGDQGVLRIDTPINQLTKFEYINNQNESIIINKDENKHRLFYEFKQFINMIDYHDEMKVNYMLEISFIVSEIMQEARLQEGIVFDNDK</sequence>
<dbReference type="GO" id="GO:0000166">
    <property type="term" value="F:nucleotide binding"/>
    <property type="evidence" value="ECO:0007669"/>
    <property type="project" value="InterPro"/>
</dbReference>
<dbReference type="OrthoDB" id="9783105at2"/>
<dbReference type="InterPro" id="IPR000683">
    <property type="entry name" value="Gfo/Idh/MocA-like_OxRdtase_N"/>
</dbReference>
<dbReference type="RefSeq" id="WP_008787643.1">
    <property type="nucleotide sequence ID" value="NZ_AKCB01000001.1"/>
</dbReference>
<dbReference type="PANTHER" id="PTHR43054">
    <property type="match status" value="1"/>
</dbReference>
<evidence type="ECO:0000313" key="4">
    <source>
        <dbReference type="Proteomes" id="UP000003157"/>
    </source>
</evidence>